<reference evidence="2" key="2">
    <citation type="submission" date="2020-09" db="EMBL/GenBank/DDBJ databases">
        <authorList>
            <person name="Sun Q."/>
            <person name="Zhou Y."/>
        </authorList>
    </citation>
    <scope>NUCLEOTIDE SEQUENCE</scope>
    <source>
        <strain evidence="2">CGMCC 1.15371</strain>
    </source>
</reference>
<keyword evidence="1" id="KW-0812">Transmembrane</keyword>
<name>A0A8J2YJZ2_9BACL</name>
<gene>
    <name evidence="2" type="ORF">GCM10011391_27820</name>
</gene>
<reference evidence="2" key="1">
    <citation type="journal article" date="2014" name="Int. J. Syst. Evol. Microbiol.">
        <title>Complete genome sequence of Corynebacterium casei LMG S-19264T (=DSM 44701T), isolated from a smear-ripened cheese.</title>
        <authorList>
            <consortium name="US DOE Joint Genome Institute (JGI-PGF)"/>
            <person name="Walter F."/>
            <person name="Albersmeier A."/>
            <person name="Kalinowski J."/>
            <person name="Ruckert C."/>
        </authorList>
    </citation>
    <scope>NUCLEOTIDE SEQUENCE</scope>
    <source>
        <strain evidence="2">CGMCC 1.15371</strain>
    </source>
</reference>
<dbReference type="AlphaFoldDB" id="A0A8J2YJZ2"/>
<sequence>MGYLEKIIALVISILTIYKLWLSIQKSRLENKKLRQEIRKMRRGG</sequence>
<feature type="transmembrane region" description="Helical" evidence="1">
    <location>
        <begin position="6"/>
        <end position="24"/>
    </location>
</feature>
<keyword evidence="3" id="KW-1185">Reference proteome</keyword>
<keyword evidence="1" id="KW-0472">Membrane</keyword>
<evidence type="ECO:0000313" key="2">
    <source>
        <dbReference type="EMBL" id="GGE47446.1"/>
    </source>
</evidence>
<accession>A0A8J2YJZ2</accession>
<protein>
    <submittedName>
        <fullName evidence="2">Uncharacterized protein</fullName>
    </submittedName>
</protein>
<evidence type="ECO:0000256" key="1">
    <source>
        <dbReference type="SAM" id="Phobius"/>
    </source>
</evidence>
<dbReference type="EMBL" id="BMIR01000014">
    <property type="protein sequence ID" value="GGE47446.1"/>
    <property type="molecule type" value="Genomic_DNA"/>
</dbReference>
<dbReference type="Proteomes" id="UP000628775">
    <property type="component" value="Unassembled WGS sequence"/>
</dbReference>
<evidence type="ECO:0000313" key="3">
    <source>
        <dbReference type="Proteomes" id="UP000628775"/>
    </source>
</evidence>
<proteinExistence type="predicted"/>
<comment type="caution">
    <text evidence="2">The sequence shown here is derived from an EMBL/GenBank/DDBJ whole genome shotgun (WGS) entry which is preliminary data.</text>
</comment>
<organism evidence="2 3">
    <name type="scientific">Pullulanibacillus camelliae</name>
    <dbReference type="NCBI Taxonomy" id="1707096"/>
    <lineage>
        <taxon>Bacteria</taxon>
        <taxon>Bacillati</taxon>
        <taxon>Bacillota</taxon>
        <taxon>Bacilli</taxon>
        <taxon>Bacillales</taxon>
        <taxon>Sporolactobacillaceae</taxon>
        <taxon>Pullulanibacillus</taxon>
    </lineage>
</organism>
<keyword evidence="1" id="KW-1133">Transmembrane helix</keyword>